<comment type="caution">
    <text evidence="1">The sequence shown here is derived from an EMBL/GenBank/DDBJ whole genome shotgun (WGS) entry which is preliminary data.</text>
</comment>
<dbReference type="EMBL" id="LAZR01054790">
    <property type="protein sequence ID" value="KKK77784.1"/>
    <property type="molecule type" value="Genomic_DNA"/>
</dbReference>
<dbReference type="AlphaFoldDB" id="A0A0F9AGW7"/>
<protein>
    <submittedName>
        <fullName evidence="1">Uncharacterized protein</fullName>
    </submittedName>
</protein>
<name>A0A0F9AGW7_9ZZZZ</name>
<sequence>MAIENVGPTLMIGSKALEGWKRELRAGLRYRRIYGRSKDWKAYRNMYRGFWPKGIVPVNIIYAIGRALIPQVYFRNPRISVVARKPGYTMHARVVEKIDNHIIGEIGLKEELKSMLLDAYLTGVGPGILGYDSEYGFNPSFQSVEYSGDSSLTSFNKKGEKIEYTDNIRPGMPWFVRCNPADFVVPWGTRKWGEARWFAFRKMRMLKDIKEDPTMKNKSTLKATYRSILEGSTEGQPNVTVAQHDIDASSEWVELWQIHDKRSGRVFVMTLDHDKFLRDEYDDLQVEDLPGDILG</sequence>
<reference evidence="1" key="1">
    <citation type="journal article" date="2015" name="Nature">
        <title>Complex archaea that bridge the gap between prokaryotes and eukaryotes.</title>
        <authorList>
            <person name="Spang A."/>
            <person name="Saw J.H."/>
            <person name="Jorgensen S.L."/>
            <person name="Zaremba-Niedzwiedzka K."/>
            <person name="Martijn J."/>
            <person name="Lind A.E."/>
            <person name="van Eijk R."/>
            <person name="Schleper C."/>
            <person name="Guy L."/>
            <person name="Ettema T.J."/>
        </authorList>
    </citation>
    <scope>NUCLEOTIDE SEQUENCE</scope>
</reference>
<feature type="non-terminal residue" evidence="1">
    <location>
        <position position="295"/>
    </location>
</feature>
<gene>
    <name evidence="1" type="ORF">LCGC14_2850120</name>
</gene>
<organism evidence="1">
    <name type="scientific">marine sediment metagenome</name>
    <dbReference type="NCBI Taxonomy" id="412755"/>
    <lineage>
        <taxon>unclassified sequences</taxon>
        <taxon>metagenomes</taxon>
        <taxon>ecological metagenomes</taxon>
    </lineage>
</organism>
<proteinExistence type="predicted"/>
<evidence type="ECO:0000313" key="1">
    <source>
        <dbReference type="EMBL" id="KKK77784.1"/>
    </source>
</evidence>
<accession>A0A0F9AGW7</accession>